<evidence type="ECO:0008006" key="3">
    <source>
        <dbReference type="Google" id="ProtNLM"/>
    </source>
</evidence>
<dbReference type="GO" id="GO:0000287">
    <property type="term" value="F:magnesium ion binding"/>
    <property type="evidence" value="ECO:0007669"/>
    <property type="project" value="InterPro"/>
</dbReference>
<name>A0A379D923_9FIRM</name>
<dbReference type="Proteomes" id="UP000254777">
    <property type="component" value="Unassembled WGS sequence"/>
</dbReference>
<protein>
    <recommendedName>
        <fullName evidence="3">Holliday junction resolvase</fullName>
    </recommendedName>
</protein>
<dbReference type="AlphaFoldDB" id="A0A379D923"/>
<organism evidence="1 2">
    <name type="scientific">Peptoniphilus indolicus</name>
    <dbReference type="NCBI Taxonomy" id="33030"/>
    <lineage>
        <taxon>Bacteria</taxon>
        <taxon>Bacillati</taxon>
        <taxon>Bacillota</taxon>
        <taxon>Tissierellia</taxon>
        <taxon>Tissierellales</taxon>
        <taxon>Peptoniphilaceae</taxon>
        <taxon>Peptoniphilus</taxon>
    </lineage>
</organism>
<sequence>MIHKIVIKNRLPGMNEVINKNRVNKFAGARLKKETTEMIAWNIKAQMNGKIKNQIDITFKWHCKDKRRDKDNIMSAQKFIFDGLQMAGIIKNDGWNEVRNISHEFLMSGTEMVEIYMQEV</sequence>
<dbReference type="RefSeq" id="WP_004822523.1">
    <property type="nucleotide sequence ID" value="NZ_UGTH01000001.1"/>
</dbReference>
<evidence type="ECO:0000313" key="2">
    <source>
        <dbReference type="Proteomes" id="UP000254777"/>
    </source>
</evidence>
<dbReference type="Gene3D" id="3.30.1330.70">
    <property type="entry name" value="Holliday junction resolvase RusA"/>
    <property type="match status" value="1"/>
</dbReference>
<proteinExistence type="predicted"/>
<accession>A0A379D923</accession>
<reference evidence="1 2" key="1">
    <citation type="submission" date="2018-06" db="EMBL/GenBank/DDBJ databases">
        <authorList>
            <consortium name="Pathogen Informatics"/>
            <person name="Doyle S."/>
        </authorList>
    </citation>
    <scope>NUCLEOTIDE SEQUENCE [LARGE SCALE GENOMIC DNA]</scope>
    <source>
        <strain evidence="1 2">NCTC11088</strain>
    </source>
</reference>
<dbReference type="InterPro" id="IPR036614">
    <property type="entry name" value="RusA-like_sf"/>
</dbReference>
<dbReference type="GO" id="GO:0006281">
    <property type="term" value="P:DNA repair"/>
    <property type="evidence" value="ECO:0007669"/>
    <property type="project" value="InterPro"/>
</dbReference>
<dbReference type="SUPFAM" id="SSF103084">
    <property type="entry name" value="Holliday junction resolvase RusA"/>
    <property type="match status" value="1"/>
</dbReference>
<gene>
    <name evidence="1" type="ORF">NCTC11088_00138</name>
</gene>
<dbReference type="EMBL" id="UGTH01000001">
    <property type="protein sequence ID" value="SUB74407.1"/>
    <property type="molecule type" value="Genomic_DNA"/>
</dbReference>
<evidence type="ECO:0000313" key="1">
    <source>
        <dbReference type="EMBL" id="SUB74407.1"/>
    </source>
</evidence>
<dbReference type="GO" id="GO:0006310">
    <property type="term" value="P:DNA recombination"/>
    <property type="evidence" value="ECO:0007669"/>
    <property type="project" value="InterPro"/>
</dbReference>